<dbReference type="InterPro" id="IPR036860">
    <property type="entry name" value="SH2_dom_sf"/>
</dbReference>
<dbReference type="PROSITE" id="PS50001">
    <property type="entry name" value="SH2"/>
    <property type="match status" value="1"/>
</dbReference>
<dbReference type="SUPFAM" id="SSF55550">
    <property type="entry name" value="SH2 domain"/>
    <property type="match status" value="1"/>
</dbReference>
<dbReference type="OrthoDB" id="10003345at2759"/>
<dbReference type="STRING" id="151549.A0A4C1WY46"/>
<name>A0A4C1WY46_EUMVA</name>
<evidence type="ECO:0000313" key="5">
    <source>
        <dbReference type="EMBL" id="GBP56291.1"/>
    </source>
</evidence>
<evidence type="ECO:0000256" key="1">
    <source>
        <dbReference type="PROSITE-ProRule" id="PRU00191"/>
    </source>
</evidence>
<dbReference type="SMART" id="SM00252">
    <property type="entry name" value="SH2"/>
    <property type="match status" value="1"/>
</dbReference>
<comment type="caution">
    <text evidence="5">The sequence shown here is derived from an EMBL/GenBank/DDBJ whole genome shotgun (WGS) entry which is preliminary data.</text>
</comment>
<feature type="domain" description="SH2" evidence="4">
    <location>
        <begin position="267"/>
        <end position="358"/>
    </location>
</feature>
<reference evidence="5 6" key="1">
    <citation type="journal article" date="2019" name="Commun. Biol.">
        <title>The bagworm genome reveals a unique fibroin gene that provides high tensile strength.</title>
        <authorList>
            <person name="Kono N."/>
            <person name="Nakamura H."/>
            <person name="Ohtoshi R."/>
            <person name="Tomita M."/>
            <person name="Numata K."/>
            <person name="Arakawa K."/>
        </authorList>
    </citation>
    <scope>NUCLEOTIDE SEQUENCE [LARGE SCALE GENOMIC DNA]</scope>
</reference>
<evidence type="ECO:0000256" key="2">
    <source>
        <dbReference type="SAM" id="Coils"/>
    </source>
</evidence>
<feature type="non-terminal residue" evidence="5">
    <location>
        <position position="1"/>
    </location>
</feature>
<proteinExistence type="predicted"/>
<sequence length="377" mass="42642">VWVMGEHPDDKSIETILAEEARHTALAQARLEAQQLRRSVEKELTHLIDYKPIENINIEQKFDLSPKTVDSLEDTIEIYCTVDELRQRIDALETEVNKNSAGNEKAQDKDFRNERNLKMDINKNIHFNFIEGSRDVLQELGLGSGDVSGRVAAWERRVAAARAGEILRGLRLRRARQCRDSELQARDADDAWREQERKAKEAEAAMREIARAAREEHRRSTHLEAAPEPCPTQAGRPPSREAVVEWFRSRERPRGAGLDERGRPAPWFHGLITRLEAEAKLAGAEDGSFLVRLSERVWGYAISYRAGARYRHYLVDAAHRYRLVGSGQQEHAALVDLIQYHRTVAITEAGGELLVTPCVTTCPPAILDTTAMLTTDA</sequence>
<keyword evidence="1" id="KW-0727">SH2 domain</keyword>
<feature type="region of interest" description="Disordered" evidence="3">
    <location>
        <begin position="212"/>
        <end position="239"/>
    </location>
</feature>
<dbReference type="InterPro" id="IPR000980">
    <property type="entry name" value="SH2"/>
</dbReference>
<keyword evidence="6" id="KW-1185">Reference proteome</keyword>
<dbReference type="Proteomes" id="UP000299102">
    <property type="component" value="Unassembled WGS sequence"/>
</dbReference>
<dbReference type="PANTHER" id="PTHR14388">
    <property type="entry name" value="T CELL-SPECIFIC ADAPTER PROTEIN TSAD"/>
    <property type="match status" value="1"/>
</dbReference>
<feature type="compositionally biased region" description="Basic and acidic residues" evidence="3">
    <location>
        <begin position="212"/>
        <end position="222"/>
    </location>
</feature>
<evidence type="ECO:0000313" key="6">
    <source>
        <dbReference type="Proteomes" id="UP000299102"/>
    </source>
</evidence>
<dbReference type="AlphaFoldDB" id="A0A4C1WY46"/>
<dbReference type="Pfam" id="PF00017">
    <property type="entry name" value="SH2"/>
    <property type="match status" value="1"/>
</dbReference>
<dbReference type="Gene3D" id="3.30.505.10">
    <property type="entry name" value="SH2 domain"/>
    <property type="match status" value="1"/>
</dbReference>
<dbReference type="GO" id="GO:0005737">
    <property type="term" value="C:cytoplasm"/>
    <property type="evidence" value="ECO:0007669"/>
    <property type="project" value="TreeGrafter"/>
</dbReference>
<feature type="coiled-coil region" evidence="2">
    <location>
        <begin position="82"/>
        <end position="109"/>
    </location>
</feature>
<dbReference type="PANTHER" id="PTHR14388:SF17">
    <property type="entry name" value="SH2 DOMAIN-CONTAINING PROTEIN"/>
    <property type="match status" value="1"/>
</dbReference>
<accession>A0A4C1WY46</accession>
<organism evidence="5 6">
    <name type="scientific">Eumeta variegata</name>
    <name type="common">Bagworm moth</name>
    <name type="synonym">Eumeta japonica</name>
    <dbReference type="NCBI Taxonomy" id="151549"/>
    <lineage>
        <taxon>Eukaryota</taxon>
        <taxon>Metazoa</taxon>
        <taxon>Ecdysozoa</taxon>
        <taxon>Arthropoda</taxon>
        <taxon>Hexapoda</taxon>
        <taxon>Insecta</taxon>
        <taxon>Pterygota</taxon>
        <taxon>Neoptera</taxon>
        <taxon>Endopterygota</taxon>
        <taxon>Lepidoptera</taxon>
        <taxon>Glossata</taxon>
        <taxon>Ditrysia</taxon>
        <taxon>Tineoidea</taxon>
        <taxon>Psychidae</taxon>
        <taxon>Oiketicinae</taxon>
        <taxon>Eumeta</taxon>
    </lineage>
</organism>
<keyword evidence="2" id="KW-0175">Coiled coil</keyword>
<protein>
    <submittedName>
        <fullName evidence="5">SH2 domain-containing protein 4B</fullName>
    </submittedName>
</protein>
<evidence type="ECO:0000259" key="4">
    <source>
        <dbReference type="PROSITE" id="PS50001"/>
    </source>
</evidence>
<gene>
    <name evidence="5" type="primary">SH2D4B</name>
    <name evidence="5" type="ORF">EVAR_28871_1</name>
</gene>
<dbReference type="EMBL" id="BGZK01000689">
    <property type="protein sequence ID" value="GBP56291.1"/>
    <property type="molecule type" value="Genomic_DNA"/>
</dbReference>
<evidence type="ECO:0000256" key="3">
    <source>
        <dbReference type="SAM" id="MobiDB-lite"/>
    </source>
</evidence>